<dbReference type="Gramene" id="Kaladp0040s0312.1.v1.1">
    <property type="protein sequence ID" value="Kaladp0040s0312.1.v1.1"/>
    <property type="gene ID" value="Kaladp0040s0312.v1.1"/>
</dbReference>
<feature type="region of interest" description="Disordered" evidence="1">
    <location>
        <begin position="32"/>
        <end position="55"/>
    </location>
</feature>
<accession>A0A7N0TNP2</accession>
<dbReference type="InterPro" id="IPR012438">
    <property type="entry name" value="DUF1639"/>
</dbReference>
<dbReference type="Pfam" id="PF07797">
    <property type="entry name" value="DUF1639"/>
    <property type="match status" value="1"/>
</dbReference>
<dbReference type="PANTHER" id="PTHR33130">
    <property type="entry name" value="PUTATIVE (DUF1639)-RELATED"/>
    <property type="match status" value="1"/>
</dbReference>
<dbReference type="OMA" id="MEFPPPQ"/>
<dbReference type="AlphaFoldDB" id="A0A7N0TNP2"/>
<dbReference type="PANTHER" id="PTHR33130:SF43">
    <property type="entry name" value="OS01G0688600 PROTEIN"/>
    <property type="match status" value="1"/>
</dbReference>
<name>A0A7N0TNP2_KALFE</name>
<evidence type="ECO:0000313" key="3">
    <source>
        <dbReference type="Proteomes" id="UP000594263"/>
    </source>
</evidence>
<dbReference type="EnsemblPlants" id="Kaladp0040s0312.1.v1.1">
    <property type="protein sequence ID" value="Kaladp0040s0312.1.v1.1"/>
    <property type="gene ID" value="Kaladp0040s0312.v1.1"/>
</dbReference>
<proteinExistence type="predicted"/>
<sequence length="209" mass="23659">MAMTPERSNPLHNFNLPSRLRWGTQRHLRCKKLDDDAAPQPDRSDRARGSDGGSQIEAIGEKLMLDFKLRMDNLKVVGAAEDDKKKAAEAAAIEAESSRPWNLRTRRSPAPPAGGVAVERRRTVVGERSSPVTRLRGVSEEKEEKVKFRVPLKREEVEEDFQMMAGIKPSRRPKKRPRAVQKELDTLFPGLWLTEVTPERYVVPEAPES</sequence>
<evidence type="ECO:0008006" key="4">
    <source>
        <dbReference type="Google" id="ProtNLM"/>
    </source>
</evidence>
<dbReference type="Proteomes" id="UP000594263">
    <property type="component" value="Unplaced"/>
</dbReference>
<reference evidence="2" key="1">
    <citation type="submission" date="2021-01" db="UniProtKB">
        <authorList>
            <consortium name="EnsemblPlants"/>
        </authorList>
    </citation>
    <scope>IDENTIFICATION</scope>
</reference>
<evidence type="ECO:0000313" key="2">
    <source>
        <dbReference type="EnsemblPlants" id="Kaladp0040s0312.1.v1.1"/>
    </source>
</evidence>
<evidence type="ECO:0000256" key="1">
    <source>
        <dbReference type="SAM" id="MobiDB-lite"/>
    </source>
</evidence>
<keyword evidence="3" id="KW-1185">Reference proteome</keyword>
<protein>
    <recommendedName>
        <fullName evidence="4">DUF1639 family protein</fullName>
    </recommendedName>
</protein>
<organism evidence="2 3">
    <name type="scientific">Kalanchoe fedtschenkoi</name>
    <name type="common">Lavender scallops</name>
    <name type="synonym">South American air plant</name>
    <dbReference type="NCBI Taxonomy" id="63787"/>
    <lineage>
        <taxon>Eukaryota</taxon>
        <taxon>Viridiplantae</taxon>
        <taxon>Streptophyta</taxon>
        <taxon>Embryophyta</taxon>
        <taxon>Tracheophyta</taxon>
        <taxon>Spermatophyta</taxon>
        <taxon>Magnoliopsida</taxon>
        <taxon>eudicotyledons</taxon>
        <taxon>Gunneridae</taxon>
        <taxon>Pentapetalae</taxon>
        <taxon>Saxifragales</taxon>
        <taxon>Crassulaceae</taxon>
        <taxon>Kalanchoe</taxon>
    </lineage>
</organism>